<evidence type="ECO:0000256" key="1">
    <source>
        <dbReference type="ARBA" id="ARBA00023125"/>
    </source>
</evidence>
<dbReference type="SUPFAM" id="SSF46689">
    <property type="entry name" value="Homeodomain-like"/>
    <property type="match status" value="1"/>
</dbReference>
<comment type="caution">
    <text evidence="4">The sequence shown here is derived from an EMBL/GenBank/DDBJ whole genome shotgun (WGS) entry which is preliminary data.</text>
</comment>
<dbReference type="SMART" id="SM00717">
    <property type="entry name" value="SANT"/>
    <property type="match status" value="2"/>
</dbReference>
<dbReference type="InterPro" id="IPR009057">
    <property type="entry name" value="Homeodomain-like_sf"/>
</dbReference>
<evidence type="ECO:0008006" key="6">
    <source>
        <dbReference type="Google" id="ProtNLM"/>
    </source>
</evidence>
<dbReference type="InterPro" id="IPR017930">
    <property type="entry name" value="Myb_dom"/>
</dbReference>
<dbReference type="OrthoDB" id="652137at2759"/>
<dbReference type="Gene3D" id="1.10.10.60">
    <property type="entry name" value="Homeodomain-like"/>
    <property type="match status" value="2"/>
</dbReference>
<dbReference type="Gramene" id="TVU27625">
    <property type="protein sequence ID" value="TVU27625"/>
    <property type="gene ID" value="EJB05_19119"/>
</dbReference>
<feature type="domain" description="HTH myb-type" evidence="3">
    <location>
        <begin position="86"/>
        <end position="135"/>
    </location>
</feature>
<dbReference type="CDD" id="cd00167">
    <property type="entry name" value="SANT"/>
    <property type="match status" value="2"/>
</dbReference>
<dbReference type="AlphaFoldDB" id="A0A5J9UVM1"/>
<reference evidence="4 5" key="1">
    <citation type="journal article" date="2019" name="Sci. Rep.">
        <title>A high-quality genome of Eragrostis curvula grass provides insights into Poaceae evolution and supports new strategies to enhance forage quality.</title>
        <authorList>
            <person name="Carballo J."/>
            <person name="Santos B.A.C.M."/>
            <person name="Zappacosta D."/>
            <person name="Garbus I."/>
            <person name="Selva J.P."/>
            <person name="Gallo C.A."/>
            <person name="Diaz A."/>
            <person name="Albertini E."/>
            <person name="Caccamo M."/>
            <person name="Echenique V."/>
        </authorList>
    </citation>
    <scope>NUCLEOTIDE SEQUENCE [LARGE SCALE GENOMIC DNA]</scope>
    <source>
        <strain evidence="5">cv. Victoria</strain>
        <tissue evidence="4">Leaf</tissue>
    </source>
</reference>
<dbReference type="GO" id="GO:0005634">
    <property type="term" value="C:nucleus"/>
    <property type="evidence" value="ECO:0007669"/>
    <property type="project" value="TreeGrafter"/>
</dbReference>
<evidence type="ECO:0000313" key="4">
    <source>
        <dbReference type="EMBL" id="TVU27625.1"/>
    </source>
</evidence>
<name>A0A5J9UVM1_9POAL</name>
<dbReference type="InterPro" id="IPR050560">
    <property type="entry name" value="MYB_TF"/>
</dbReference>
<dbReference type="PANTHER" id="PTHR45614">
    <property type="entry name" value="MYB PROTEIN-RELATED"/>
    <property type="match status" value="1"/>
</dbReference>
<organism evidence="4 5">
    <name type="scientific">Eragrostis curvula</name>
    <name type="common">weeping love grass</name>
    <dbReference type="NCBI Taxonomy" id="38414"/>
    <lineage>
        <taxon>Eukaryota</taxon>
        <taxon>Viridiplantae</taxon>
        <taxon>Streptophyta</taxon>
        <taxon>Embryophyta</taxon>
        <taxon>Tracheophyta</taxon>
        <taxon>Spermatophyta</taxon>
        <taxon>Magnoliopsida</taxon>
        <taxon>Liliopsida</taxon>
        <taxon>Poales</taxon>
        <taxon>Poaceae</taxon>
        <taxon>PACMAD clade</taxon>
        <taxon>Chloridoideae</taxon>
        <taxon>Eragrostideae</taxon>
        <taxon>Eragrostidinae</taxon>
        <taxon>Eragrostis</taxon>
    </lineage>
</organism>
<proteinExistence type="predicted"/>
<dbReference type="GO" id="GO:0000981">
    <property type="term" value="F:DNA-binding transcription factor activity, RNA polymerase II-specific"/>
    <property type="evidence" value="ECO:0007669"/>
    <property type="project" value="TreeGrafter"/>
</dbReference>
<sequence>MASAAAARVRCVLVIKVSLPGCTSARRVLRIRPSPAWTPEEDARLALFAKDHAFRRWRRVAEGMPGRSSKQCRDRWRHHLARDVYHRPFTAGDDEELARLFRRHGGRWKEMSRAAHGRTSRIMRRRWKEIRGTDAILSKLWRPPPPTTTNLADIHLGASALPNLAPGLPCMPVF</sequence>
<dbReference type="InterPro" id="IPR001005">
    <property type="entry name" value="SANT/Myb"/>
</dbReference>
<accession>A0A5J9UVM1</accession>
<gene>
    <name evidence="4" type="ORF">EJB05_19119</name>
</gene>
<protein>
    <recommendedName>
        <fullName evidence="6">Myb-like domain-containing protein</fullName>
    </recommendedName>
</protein>
<dbReference type="PANTHER" id="PTHR45614:SF73">
    <property type="entry name" value="OS06G0258200 PROTEIN"/>
    <property type="match status" value="1"/>
</dbReference>
<keyword evidence="1" id="KW-0238">DNA-binding</keyword>
<feature type="domain" description="HTH myb-type" evidence="3">
    <location>
        <begin position="36"/>
        <end position="84"/>
    </location>
</feature>
<feature type="non-terminal residue" evidence="4">
    <location>
        <position position="1"/>
    </location>
</feature>
<dbReference type="EMBL" id="RWGY01000011">
    <property type="protein sequence ID" value="TVU27625.1"/>
    <property type="molecule type" value="Genomic_DNA"/>
</dbReference>
<feature type="domain" description="Myb-like" evidence="2">
    <location>
        <begin position="37"/>
        <end position="80"/>
    </location>
</feature>
<keyword evidence="5" id="KW-1185">Reference proteome</keyword>
<dbReference type="Pfam" id="PF00249">
    <property type="entry name" value="Myb_DNA-binding"/>
    <property type="match status" value="2"/>
</dbReference>
<evidence type="ECO:0000313" key="5">
    <source>
        <dbReference type="Proteomes" id="UP000324897"/>
    </source>
</evidence>
<dbReference type="PROSITE" id="PS50090">
    <property type="entry name" value="MYB_LIKE"/>
    <property type="match status" value="2"/>
</dbReference>
<dbReference type="Proteomes" id="UP000324897">
    <property type="component" value="Chromosome 1"/>
</dbReference>
<feature type="domain" description="Myb-like" evidence="2">
    <location>
        <begin position="81"/>
        <end position="131"/>
    </location>
</feature>
<evidence type="ECO:0000259" key="2">
    <source>
        <dbReference type="PROSITE" id="PS50090"/>
    </source>
</evidence>
<evidence type="ECO:0000259" key="3">
    <source>
        <dbReference type="PROSITE" id="PS51294"/>
    </source>
</evidence>
<dbReference type="PROSITE" id="PS51294">
    <property type="entry name" value="HTH_MYB"/>
    <property type="match status" value="2"/>
</dbReference>
<dbReference type="GO" id="GO:0000978">
    <property type="term" value="F:RNA polymerase II cis-regulatory region sequence-specific DNA binding"/>
    <property type="evidence" value="ECO:0007669"/>
    <property type="project" value="TreeGrafter"/>
</dbReference>